<dbReference type="Pfam" id="PF00501">
    <property type="entry name" value="AMP-binding"/>
    <property type="match status" value="1"/>
</dbReference>
<dbReference type="EMBL" id="JROO01000040">
    <property type="protein sequence ID" value="KIH97285.1"/>
    <property type="molecule type" value="Genomic_DNA"/>
</dbReference>
<dbReference type="SUPFAM" id="SSF56801">
    <property type="entry name" value="Acetyl-CoA synthetase-like"/>
    <property type="match status" value="1"/>
</dbReference>
<dbReference type="CDD" id="cd17631">
    <property type="entry name" value="FACL_FadD13-like"/>
    <property type="match status" value="1"/>
</dbReference>
<proteinExistence type="inferred from homology"/>
<dbReference type="InterPro" id="IPR000873">
    <property type="entry name" value="AMP-dep_synth/lig_dom"/>
</dbReference>
<evidence type="ECO:0000259" key="4">
    <source>
        <dbReference type="Pfam" id="PF13193"/>
    </source>
</evidence>
<organism evidence="5 6">
    <name type="scientific">Streptomonospora alba</name>
    <dbReference type="NCBI Taxonomy" id="183763"/>
    <lineage>
        <taxon>Bacteria</taxon>
        <taxon>Bacillati</taxon>
        <taxon>Actinomycetota</taxon>
        <taxon>Actinomycetes</taxon>
        <taxon>Streptosporangiales</taxon>
        <taxon>Nocardiopsidaceae</taxon>
        <taxon>Streptomonospora</taxon>
    </lineage>
</organism>
<keyword evidence="6" id="KW-1185">Reference proteome</keyword>
<dbReference type="InterPro" id="IPR050237">
    <property type="entry name" value="ATP-dep_AMP-bd_enzyme"/>
</dbReference>
<dbReference type="RefSeq" id="WP_040275868.1">
    <property type="nucleotide sequence ID" value="NZ_JROO01000040.1"/>
</dbReference>
<dbReference type="FunFam" id="3.30.300.30:FF:000008">
    <property type="entry name" value="2,3-dihydroxybenzoate-AMP ligase"/>
    <property type="match status" value="1"/>
</dbReference>
<dbReference type="InterPro" id="IPR025110">
    <property type="entry name" value="AMP-bd_C"/>
</dbReference>
<name>A0A0C2JEE5_9ACTN</name>
<sequence>MRNHGVGSWPARRGRAAGARTAVVHAGRAAAYRELDERSRRVAHALEERGVAKGDRIAYLGANRPEFLEAMFGAALLGAVFTPFNTRLAFAELEVLAADSAPVLLVADADRRGDAEALYGAGLVGGFLVVGGDQVRGGEQDLERAVATAPSGEIDRPVELDDPFLLLYTSGSTGRPKGVVLTHGNVTWNCVNSVVDTDLLSTDTALVSAPMFHTAALNMLCLPVLLKGGRLLLEERFDAERSLDLIEQEGVTVMFGVPAMYESIARSPRWQEADLSGLRLLMCGGAPVPPPLIELYMARGLAFVQGYGLTEAAPGALMLPVADCGNKAGSAGVAAFFTDVRTAEPGPGPSEVLVEGPNVTPGYRNRPDETAAALREGWLHTGDAAEVDGDGYFRIVDRVKDMYVTGGENVYPAEVEAALAAHPAVRECAVVGVPDGTWGEAGAAVVVPASDHRPDPSELRRFLGERLARYKIPVSFDFAGALPRSGVGKIDKKALRARLDGARTGDRGPSGP</sequence>
<comment type="caution">
    <text evidence="5">The sequence shown here is derived from an EMBL/GenBank/DDBJ whole genome shotgun (WGS) entry which is preliminary data.</text>
</comment>
<comment type="similarity">
    <text evidence="1">Belongs to the ATP-dependent AMP-binding enzyme family.</text>
</comment>
<dbReference type="InterPro" id="IPR020845">
    <property type="entry name" value="AMP-binding_CS"/>
</dbReference>
<evidence type="ECO:0000313" key="6">
    <source>
        <dbReference type="Proteomes" id="UP000031675"/>
    </source>
</evidence>
<keyword evidence="2" id="KW-0436">Ligase</keyword>
<feature type="domain" description="AMP-binding enzyme C-terminal" evidence="4">
    <location>
        <begin position="414"/>
        <end position="489"/>
    </location>
</feature>
<reference evidence="6" key="1">
    <citation type="journal article" date="2015" name="Chem. Biol.">
        <title>Structure, bioactivity, and resistance mechanism of streptomonomicin, an unusual lasso Peptide from an understudied halophilic actinomycete.</title>
        <authorList>
            <person name="Metelev M."/>
            <person name="Tietz J.I."/>
            <person name="Melby J.O."/>
            <person name="Blair P.M."/>
            <person name="Zhu L."/>
            <person name="Livnat I."/>
            <person name="Severinov K."/>
            <person name="Mitchell D.A."/>
        </authorList>
    </citation>
    <scope>NUCLEOTIDE SEQUENCE [LARGE SCALE GENOMIC DNA]</scope>
    <source>
        <strain evidence="6">YIM 90003</strain>
    </source>
</reference>
<evidence type="ECO:0000259" key="3">
    <source>
        <dbReference type="Pfam" id="PF00501"/>
    </source>
</evidence>
<dbReference type="InterPro" id="IPR042099">
    <property type="entry name" value="ANL_N_sf"/>
</dbReference>
<dbReference type="AlphaFoldDB" id="A0A0C2JEE5"/>
<dbReference type="PROSITE" id="PS00455">
    <property type="entry name" value="AMP_BINDING"/>
    <property type="match status" value="1"/>
</dbReference>
<dbReference type="InterPro" id="IPR045851">
    <property type="entry name" value="AMP-bd_C_sf"/>
</dbReference>
<dbReference type="PANTHER" id="PTHR43767:SF7">
    <property type="entry name" value="MEDIUM_LONG-CHAIN-FATTY-ACID--COA LIGASE FADD8"/>
    <property type="match status" value="1"/>
</dbReference>
<evidence type="ECO:0000256" key="1">
    <source>
        <dbReference type="ARBA" id="ARBA00006432"/>
    </source>
</evidence>
<dbReference type="PANTHER" id="PTHR43767">
    <property type="entry name" value="LONG-CHAIN-FATTY-ACID--COA LIGASE"/>
    <property type="match status" value="1"/>
</dbReference>
<dbReference type="GO" id="GO:0016877">
    <property type="term" value="F:ligase activity, forming carbon-sulfur bonds"/>
    <property type="evidence" value="ECO:0007669"/>
    <property type="project" value="UniProtKB-ARBA"/>
</dbReference>
<dbReference type="OrthoDB" id="4363623at2"/>
<gene>
    <name evidence="5" type="ORF">LP52_20175</name>
</gene>
<dbReference type="Pfam" id="PF13193">
    <property type="entry name" value="AMP-binding_C"/>
    <property type="match status" value="1"/>
</dbReference>
<accession>A0A0C2JEE5</accession>
<feature type="domain" description="AMP-dependent synthetase/ligase" evidence="3">
    <location>
        <begin position="15"/>
        <end position="363"/>
    </location>
</feature>
<evidence type="ECO:0000256" key="2">
    <source>
        <dbReference type="ARBA" id="ARBA00022598"/>
    </source>
</evidence>
<dbReference type="Proteomes" id="UP000031675">
    <property type="component" value="Unassembled WGS sequence"/>
</dbReference>
<dbReference type="STRING" id="183763.LP52_20175"/>
<protein>
    <submittedName>
        <fullName evidence="5">AMP-dependent synthetase</fullName>
    </submittedName>
</protein>
<evidence type="ECO:0000313" key="5">
    <source>
        <dbReference type="EMBL" id="KIH97285.1"/>
    </source>
</evidence>
<dbReference type="Gene3D" id="3.40.50.12780">
    <property type="entry name" value="N-terminal domain of ligase-like"/>
    <property type="match status" value="1"/>
</dbReference>
<dbReference type="Gene3D" id="3.30.300.30">
    <property type="match status" value="1"/>
</dbReference>